<accession>A0A8R1HMN8</accession>
<sequence length="82" mass="8901">MLALWCTKGKGLKKKKASSFSGSGTDTASDDNIAAIKKRSPRPPPLCLGPKAESRLPNPMLDYVSVDRIRVISIECDILDDI</sequence>
<keyword evidence="3" id="KW-1185">Reference proteome</keyword>
<protein>
    <submittedName>
        <fullName evidence="2">Uncharacterized protein</fullName>
    </submittedName>
</protein>
<proteinExistence type="predicted"/>
<evidence type="ECO:0000313" key="3">
    <source>
        <dbReference type="Proteomes" id="UP000005237"/>
    </source>
</evidence>
<reference evidence="3" key="1">
    <citation type="submission" date="2010-08" db="EMBL/GenBank/DDBJ databases">
        <authorList>
            <consortium name="Caenorhabditis japonica Sequencing Consortium"/>
            <person name="Wilson R.K."/>
        </authorList>
    </citation>
    <scope>NUCLEOTIDE SEQUENCE [LARGE SCALE GENOMIC DNA]</scope>
    <source>
        <strain evidence="3">DF5081</strain>
    </source>
</reference>
<organism evidence="2 3">
    <name type="scientific">Caenorhabditis japonica</name>
    <dbReference type="NCBI Taxonomy" id="281687"/>
    <lineage>
        <taxon>Eukaryota</taxon>
        <taxon>Metazoa</taxon>
        <taxon>Ecdysozoa</taxon>
        <taxon>Nematoda</taxon>
        <taxon>Chromadorea</taxon>
        <taxon>Rhabditida</taxon>
        <taxon>Rhabditina</taxon>
        <taxon>Rhabditomorpha</taxon>
        <taxon>Rhabditoidea</taxon>
        <taxon>Rhabditidae</taxon>
        <taxon>Peloderinae</taxon>
        <taxon>Caenorhabditis</taxon>
    </lineage>
</organism>
<evidence type="ECO:0000256" key="1">
    <source>
        <dbReference type="SAM" id="MobiDB-lite"/>
    </source>
</evidence>
<dbReference type="Proteomes" id="UP000005237">
    <property type="component" value="Unassembled WGS sequence"/>
</dbReference>
<dbReference type="EnsemblMetazoa" id="CJA04075.1">
    <property type="protein sequence ID" value="CJA04075.1"/>
    <property type="gene ID" value="WBGene00123279"/>
</dbReference>
<feature type="region of interest" description="Disordered" evidence="1">
    <location>
        <begin position="10"/>
        <end position="51"/>
    </location>
</feature>
<dbReference type="AlphaFoldDB" id="A0A8R1HMN8"/>
<evidence type="ECO:0000313" key="2">
    <source>
        <dbReference type="EnsemblMetazoa" id="CJA04075.1"/>
    </source>
</evidence>
<name>A0A8R1HMN8_CAEJA</name>
<reference evidence="2" key="2">
    <citation type="submission" date="2022-06" db="UniProtKB">
        <authorList>
            <consortium name="EnsemblMetazoa"/>
        </authorList>
    </citation>
    <scope>IDENTIFICATION</scope>
    <source>
        <strain evidence="2">DF5081</strain>
    </source>
</reference>